<dbReference type="EMBL" id="JBBPBM010000176">
    <property type="protein sequence ID" value="KAK8502065.1"/>
    <property type="molecule type" value="Genomic_DNA"/>
</dbReference>
<dbReference type="Pfam" id="PF05056">
    <property type="entry name" value="DUF674"/>
    <property type="match status" value="1"/>
</dbReference>
<dbReference type="PANTHER" id="PTHR33103:SF27">
    <property type="entry name" value="OS04G0594700 PROTEIN"/>
    <property type="match status" value="1"/>
</dbReference>
<protein>
    <submittedName>
        <fullName evidence="1">Uncharacterized protein</fullName>
    </submittedName>
</protein>
<reference evidence="1 2" key="1">
    <citation type="journal article" date="2024" name="G3 (Bethesda)">
        <title>Genome assembly of Hibiscus sabdariffa L. provides insights into metabolisms of medicinal natural products.</title>
        <authorList>
            <person name="Kim T."/>
        </authorList>
    </citation>
    <scope>NUCLEOTIDE SEQUENCE [LARGE SCALE GENOMIC DNA]</scope>
    <source>
        <strain evidence="1">TK-2024</strain>
        <tissue evidence="1">Old leaves</tissue>
    </source>
</reference>
<proteinExistence type="predicted"/>
<dbReference type="Proteomes" id="UP001472677">
    <property type="component" value="Unassembled WGS sequence"/>
</dbReference>
<comment type="caution">
    <text evidence="1">The sequence shown here is derived from an EMBL/GenBank/DDBJ whole genome shotgun (WGS) entry which is preliminary data.</text>
</comment>
<sequence length="143" mass="15656">MASETPAISIKLLIDQDSNAVLLAEAGNDFVDTLHSLLKLPLGSIARLVDQHQSLQPGPRGHFICGNRYCNEKEGGWFSYYNTPICTCGKLMNVPATKLRESKAVNDVLIYFHLILCNFSDELVANSSIVIVRCMPGFVAGTI</sequence>
<evidence type="ECO:0000313" key="2">
    <source>
        <dbReference type="Proteomes" id="UP001472677"/>
    </source>
</evidence>
<keyword evidence="2" id="KW-1185">Reference proteome</keyword>
<accession>A0ABR2B5D3</accession>
<dbReference type="InterPro" id="IPR007750">
    <property type="entry name" value="DUF674"/>
</dbReference>
<name>A0ABR2B5D3_9ROSI</name>
<organism evidence="1 2">
    <name type="scientific">Hibiscus sabdariffa</name>
    <name type="common">roselle</name>
    <dbReference type="NCBI Taxonomy" id="183260"/>
    <lineage>
        <taxon>Eukaryota</taxon>
        <taxon>Viridiplantae</taxon>
        <taxon>Streptophyta</taxon>
        <taxon>Embryophyta</taxon>
        <taxon>Tracheophyta</taxon>
        <taxon>Spermatophyta</taxon>
        <taxon>Magnoliopsida</taxon>
        <taxon>eudicotyledons</taxon>
        <taxon>Gunneridae</taxon>
        <taxon>Pentapetalae</taxon>
        <taxon>rosids</taxon>
        <taxon>malvids</taxon>
        <taxon>Malvales</taxon>
        <taxon>Malvaceae</taxon>
        <taxon>Malvoideae</taxon>
        <taxon>Hibiscus</taxon>
    </lineage>
</organism>
<dbReference type="PANTHER" id="PTHR33103">
    <property type="entry name" value="OS01G0153900 PROTEIN"/>
    <property type="match status" value="1"/>
</dbReference>
<gene>
    <name evidence="1" type="ORF">V6N12_012519</name>
</gene>
<evidence type="ECO:0000313" key="1">
    <source>
        <dbReference type="EMBL" id="KAK8502065.1"/>
    </source>
</evidence>